<dbReference type="GO" id="GO:0048640">
    <property type="term" value="P:negative regulation of developmental growth"/>
    <property type="evidence" value="ECO:0007669"/>
    <property type="project" value="UniProtKB-ARBA"/>
</dbReference>
<dbReference type="GO" id="GO:0046872">
    <property type="term" value="F:metal ion binding"/>
    <property type="evidence" value="ECO:0007669"/>
    <property type="project" value="UniProtKB-KW"/>
</dbReference>
<comment type="caution">
    <text evidence="33">The sequence shown here is derived from an EMBL/GenBank/DDBJ whole genome shotgun (WGS) entry which is preliminary data.</text>
</comment>
<dbReference type="InterPro" id="IPR022321">
    <property type="entry name" value="IGFBP_1-6_chordata"/>
</dbReference>
<dbReference type="InterPro" id="IPR022322">
    <property type="entry name" value="IGFBP1"/>
</dbReference>
<evidence type="ECO:0000259" key="32">
    <source>
        <dbReference type="PROSITE" id="PS51323"/>
    </source>
</evidence>
<evidence type="ECO:0000256" key="14">
    <source>
        <dbReference type="ARBA" id="ARBA00022737"/>
    </source>
</evidence>
<dbReference type="InterPro" id="IPR018297">
    <property type="entry name" value="A/G_cyclase_CS"/>
</dbReference>
<dbReference type="PANTHER" id="PTHR45627">
    <property type="entry name" value="ADENYLATE CYCLASE TYPE 1"/>
    <property type="match status" value="1"/>
</dbReference>
<dbReference type="Pfam" id="PF00211">
    <property type="entry name" value="Guanylate_cyc"/>
    <property type="match status" value="2"/>
</dbReference>
<feature type="domain" description="IGFBP N-terminal" evidence="32">
    <location>
        <begin position="1213"/>
        <end position="1294"/>
    </location>
</feature>
<evidence type="ECO:0000256" key="6">
    <source>
        <dbReference type="ARBA" id="ARBA00004613"/>
    </source>
</evidence>
<keyword evidence="21" id="KW-1015">Disulfide bond</keyword>
<dbReference type="PROSITE" id="PS51257">
    <property type="entry name" value="PROKAR_LIPOPROTEIN"/>
    <property type="match status" value="1"/>
</dbReference>
<evidence type="ECO:0000256" key="22">
    <source>
        <dbReference type="ARBA" id="ARBA00023180"/>
    </source>
</evidence>
<dbReference type="EC" id="4.6.1.1" evidence="7"/>
<evidence type="ECO:0000256" key="20">
    <source>
        <dbReference type="ARBA" id="ARBA00023136"/>
    </source>
</evidence>
<comment type="subunit">
    <text evidence="25">Binds equally well IGF1 and IGF2. Interacts with integrin ITGA5:ITGB1. Interacts with VHL; this interaction inhibits HIF1A degradation.</text>
</comment>
<keyword evidence="9" id="KW-0964">Secreted</keyword>
<dbReference type="Pfam" id="PF06327">
    <property type="entry name" value="Adcy_cons_dom"/>
    <property type="match status" value="1"/>
</dbReference>
<dbReference type="PROSITE" id="PS51162">
    <property type="entry name" value="THYROGLOBULIN_1_2"/>
    <property type="match status" value="1"/>
</dbReference>
<keyword evidence="17" id="KW-0460">Magnesium</keyword>
<dbReference type="FunFam" id="3.30.70.1230:FF:000002">
    <property type="entry name" value="Adenylate cyclase"/>
    <property type="match status" value="1"/>
</dbReference>
<reference evidence="33 34" key="1">
    <citation type="submission" date="2024-01" db="EMBL/GenBank/DDBJ databases">
        <authorList>
            <person name="Alioto T."/>
            <person name="Alioto T."/>
            <person name="Gomez Garrido J."/>
        </authorList>
    </citation>
    <scope>NUCLEOTIDE SEQUENCE [LARGE SCALE GENOMIC DNA]</scope>
</reference>
<evidence type="ECO:0000256" key="24">
    <source>
        <dbReference type="ARBA" id="ARBA00023239"/>
    </source>
</evidence>
<dbReference type="SUPFAM" id="SSF57184">
    <property type="entry name" value="Growth factor receptor domain"/>
    <property type="match status" value="1"/>
</dbReference>
<feature type="region of interest" description="Disordered" evidence="28">
    <location>
        <begin position="1058"/>
        <end position="1082"/>
    </location>
</feature>
<evidence type="ECO:0000256" key="11">
    <source>
        <dbReference type="ARBA" id="ARBA00022604"/>
    </source>
</evidence>
<dbReference type="PROSITE" id="PS00484">
    <property type="entry name" value="THYROGLOBULIN_1_1"/>
    <property type="match status" value="1"/>
</dbReference>
<dbReference type="SUPFAM" id="SSF55073">
    <property type="entry name" value="Nucleotide cyclase"/>
    <property type="match status" value="2"/>
</dbReference>
<comment type="subcellular location">
    <subcellularLocation>
        <location evidence="5">Membrane</location>
        <topology evidence="5">Multi-pass membrane protein</topology>
    </subcellularLocation>
    <subcellularLocation>
        <location evidence="6">Secreted</location>
    </subcellularLocation>
</comment>
<dbReference type="EMBL" id="CAWUFR010000073">
    <property type="protein sequence ID" value="CAK6964497.1"/>
    <property type="molecule type" value="Genomic_DNA"/>
</dbReference>
<feature type="transmembrane region" description="Helical" evidence="29">
    <location>
        <begin position="725"/>
        <end position="744"/>
    </location>
</feature>
<comment type="cofactor">
    <cofactor evidence="2">
        <name>Mn(2+)</name>
        <dbReference type="ChEBI" id="CHEBI:29035"/>
    </cofactor>
</comment>
<feature type="region of interest" description="Disordered" evidence="28">
    <location>
        <begin position="1322"/>
        <end position="1341"/>
    </location>
</feature>
<feature type="compositionally biased region" description="Polar residues" evidence="28">
    <location>
        <begin position="1060"/>
        <end position="1070"/>
    </location>
</feature>
<dbReference type="SUPFAM" id="SSF57610">
    <property type="entry name" value="Thyroglobulin type-1 domain"/>
    <property type="match status" value="1"/>
</dbReference>
<dbReference type="PRINTS" id="PR01976">
    <property type="entry name" value="IGFBPFAMILY"/>
</dbReference>
<dbReference type="GO" id="GO:0005524">
    <property type="term" value="F:ATP binding"/>
    <property type="evidence" value="ECO:0007669"/>
    <property type="project" value="UniProtKB-KW"/>
</dbReference>
<dbReference type="PROSITE" id="PS51323">
    <property type="entry name" value="IGFBP_N_2"/>
    <property type="match status" value="1"/>
</dbReference>
<keyword evidence="15" id="KW-0547">Nucleotide-binding</keyword>
<feature type="transmembrane region" description="Helical" evidence="29">
    <location>
        <begin position="751"/>
        <end position="771"/>
    </location>
</feature>
<dbReference type="PROSITE" id="PS00222">
    <property type="entry name" value="IGFBP_N_1"/>
    <property type="match status" value="1"/>
</dbReference>
<keyword evidence="11" id="KW-0341">Growth regulation</keyword>
<keyword evidence="10" id="KW-0597">Phosphoprotein</keyword>
<feature type="transmembrane region" description="Helical" evidence="29">
    <location>
        <begin position="206"/>
        <end position="226"/>
    </location>
</feature>
<evidence type="ECO:0000256" key="3">
    <source>
        <dbReference type="ARBA" id="ARBA00001946"/>
    </source>
</evidence>
<dbReference type="Gene3D" id="4.10.800.10">
    <property type="entry name" value="Thyroglobulin type-1"/>
    <property type="match status" value="1"/>
</dbReference>
<feature type="region of interest" description="Disordered" evidence="28">
    <location>
        <begin position="1101"/>
        <end position="1129"/>
    </location>
</feature>
<evidence type="ECO:0000256" key="12">
    <source>
        <dbReference type="ARBA" id="ARBA00022692"/>
    </source>
</evidence>
<feature type="domain" description="Guanylate cyclase" evidence="30">
    <location>
        <begin position="295"/>
        <end position="422"/>
    </location>
</feature>
<keyword evidence="18 29" id="KW-1133">Transmembrane helix</keyword>
<evidence type="ECO:0000256" key="29">
    <source>
        <dbReference type="SAM" id="Phobius"/>
    </source>
</evidence>
<evidence type="ECO:0000256" key="8">
    <source>
        <dbReference type="ARBA" id="ARBA00013675"/>
    </source>
</evidence>
<keyword evidence="24 27" id="KW-0456">Lyase</keyword>
<dbReference type="CDD" id="cd07302">
    <property type="entry name" value="CHD"/>
    <property type="match status" value="2"/>
</dbReference>
<keyword evidence="34" id="KW-1185">Reference proteome</keyword>
<dbReference type="GO" id="GO:0005886">
    <property type="term" value="C:plasma membrane"/>
    <property type="evidence" value="ECO:0007669"/>
    <property type="project" value="InterPro"/>
</dbReference>
<feature type="transmembrane region" description="Helical" evidence="29">
    <location>
        <begin position="628"/>
        <end position="647"/>
    </location>
</feature>
<feature type="transmembrane region" description="Helical" evidence="29">
    <location>
        <begin position="121"/>
        <end position="141"/>
    </location>
</feature>
<dbReference type="InterPro" id="IPR009398">
    <property type="entry name" value="Adcy_conserved_dom"/>
</dbReference>
<dbReference type="Proteomes" id="UP001314229">
    <property type="component" value="Unassembled WGS sequence"/>
</dbReference>
<name>A0AAV1NYP2_SCOSC</name>
<evidence type="ECO:0000256" key="2">
    <source>
        <dbReference type="ARBA" id="ARBA00001936"/>
    </source>
</evidence>
<dbReference type="GO" id="GO:0005576">
    <property type="term" value="C:extracellular region"/>
    <property type="evidence" value="ECO:0007669"/>
    <property type="project" value="UniProtKB-SubCell"/>
</dbReference>
<evidence type="ECO:0000256" key="15">
    <source>
        <dbReference type="ARBA" id="ARBA00022741"/>
    </source>
</evidence>
<comment type="caution">
    <text evidence="26">Lacks conserved residue(s) required for the propagation of feature annotation.</text>
</comment>
<evidence type="ECO:0000313" key="33">
    <source>
        <dbReference type="EMBL" id="CAK6964497.1"/>
    </source>
</evidence>
<dbReference type="PROSITE" id="PS50125">
    <property type="entry name" value="GUANYLATE_CYCLASE_2"/>
    <property type="match status" value="2"/>
</dbReference>
<evidence type="ECO:0000256" key="18">
    <source>
        <dbReference type="ARBA" id="ARBA00022989"/>
    </source>
</evidence>
<evidence type="ECO:0000256" key="10">
    <source>
        <dbReference type="ARBA" id="ARBA00022553"/>
    </source>
</evidence>
<comment type="similarity">
    <text evidence="27">Belongs to the adenylyl cyclase class-4/guanylyl cyclase family.</text>
</comment>
<feature type="domain" description="Thyroglobulin type-1" evidence="31">
    <location>
        <begin position="1363"/>
        <end position="1441"/>
    </location>
</feature>
<dbReference type="PANTHER" id="PTHR45627:SF22">
    <property type="entry name" value="ADENYLATE CYCLASE"/>
    <property type="match status" value="1"/>
</dbReference>
<keyword evidence="14" id="KW-0677">Repeat</keyword>
<feature type="transmembrane region" description="Helical" evidence="29">
    <location>
        <begin position="601"/>
        <end position="622"/>
    </location>
</feature>
<keyword evidence="23" id="KW-0340">Growth factor binding</keyword>
<protein>
    <recommendedName>
        <fullName evidence="8">Insulin-like growth factor-binding protein 1</fullName>
        <ecNumber evidence="7">4.6.1.1</ecNumber>
    </recommendedName>
</protein>
<keyword evidence="16" id="KW-0067">ATP-binding</keyword>
<organism evidence="33 34">
    <name type="scientific">Scomber scombrus</name>
    <name type="common">Atlantic mackerel</name>
    <name type="synonym">Scomber vernalis</name>
    <dbReference type="NCBI Taxonomy" id="13677"/>
    <lineage>
        <taxon>Eukaryota</taxon>
        <taxon>Metazoa</taxon>
        <taxon>Chordata</taxon>
        <taxon>Craniata</taxon>
        <taxon>Vertebrata</taxon>
        <taxon>Euteleostomi</taxon>
        <taxon>Actinopterygii</taxon>
        <taxon>Neopterygii</taxon>
        <taxon>Teleostei</taxon>
        <taxon>Neoteleostei</taxon>
        <taxon>Acanthomorphata</taxon>
        <taxon>Pelagiaria</taxon>
        <taxon>Scombriformes</taxon>
        <taxon>Scombridae</taxon>
        <taxon>Scomber</taxon>
    </lineage>
</organism>
<evidence type="ECO:0000256" key="5">
    <source>
        <dbReference type="ARBA" id="ARBA00004141"/>
    </source>
</evidence>
<comment type="catalytic activity">
    <reaction evidence="1">
        <text>ATP = 3',5'-cyclic AMP + diphosphate</text>
        <dbReference type="Rhea" id="RHEA:15389"/>
        <dbReference type="ChEBI" id="CHEBI:30616"/>
        <dbReference type="ChEBI" id="CHEBI:33019"/>
        <dbReference type="ChEBI" id="CHEBI:58165"/>
        <dbReference type="EC" id="4.6.1.1"/>
    </reaction>
</comment>
<evidence type="ECO:0000256" key="21">
    <source>
        <dbReference type="ARBA" id="ARBA00023157"/>
    </source>
</evidence>
<feature type="transmembrane region" description="Helical" evidence="29">
    <location>
        <begin position="91"/>
        <end position="109"/>
    </location>
</feature>
<evidence type="ECO:0000256" key="27">
    <source>
        <dbReference type="RuleBase" id="RU000405"/>
    </source>
</evidence>
<dbReference type="GO" id="GO:0035556">
    <property type="term" value="P:intracellular signal transduction"/>
    <property type="evidence" value="ECO:0007669"/>
    <property type="project" value="InterPro"/>
</dbReference>
<keyword evidence="19" id="KW-0115">cAMP biosynthesis</keyword>
<dbReference type="PROSITE" id="PS00452">
    <property type="entry name" value="GUANYLATE_CYCLASE_1"/>
    <property type="match status" value="2"/>
</dbReference>
<dbReference type="InterPro" id="IPR000716">
    <property type="entry name" value="Thyroglobulin_1"/>
</dbReference>
<dbReference type="SMART" id="SM00121">
    <property type="entry name" value="IB"/>
    <property type="match status" value="1"/>
</dbReference>
<evidence type="ECO:0000256" key="28">
    <source>
        <dbReference type="SAM" id="MobiDB-lite"/>
    </source>
</evidence>
<keyword evidence="22" id="KW-0325">Glycoprotein</keyword>
<dbReference type="InterPro" id="IPR036857">
    <property type="entry name" value="Thyroglobulin_1_sf"/>
</dbReference>
<dbReference type="Pfam" id="PF00086">
    <property type="entry name" value="Thyroglobulin_1"/>
    <property type="match status" value="1"/>
</dbReference>
<feature type="transmembrane region" description="Helical" evidence="29">
    <location>
        <begin position="174"/>
        <end position="194"/>
    </location>
</feature>
<dbReference type="FunFam" id="4.10.40.20:FF:000001">
    <property type="entry name" value="Insulin-like growth factor binding protein 5"/>
    <property type="match status" value="1"/>
</dbReference>
<evidence type="ECO:0000256" key="19">
    <source>
        <dbReference type="ARBA" id="ARBA00022998"/>
    </source>
</evidence>
<evidence type="ECO:0000313" key="34">
    <source>
        <dbReference type="Proteomes" id="UP001314229"/>
    </source>
</evidence>
<feature type="region of interest" description="Disordered" evidence="28">
    <location>
        <begin position="1291"/>
        <end position="1316"/>
    </location>
</feature>
<dbReference type="InterPro" id="IPR029787">
    <property type="entry name" value="Nucleotide_cyclase"/>
</dbReference>
<proteinExistence type="inferred from homology"/>
<evidence type="ECO:0000256" key="7">
    <source>
        <dbReference type="ARBA" id="ARBA00012201"/>
    </source>
</evidence>
<evidence type="ECO:0000256" key="1">
    <source>
        <dbReference type="ARBA" id="ARBA00001593"/>
    </source>
</evidence>
<evidence type="ECO:0000259" key="31">
    <source>
        <dbReference type="PROSITE" id="PS51162"/>
    </source>
</evidence>
<dbReference type="GO" id="GO:0031994">
    <property type="term" value="F:insulin-like growth factor I binding"/>
    <property type="evidence" value="ECO:0007669"/>
    <property type="project" value="UniProtKB-ARBA"/>
</dbReference>
<dbReference type="Pfam" id="PF16214">
    <property type="entry name" value="AC_N"/>
    <property type="match status" value="1"/>
</dbReference>
<dbReference type="InterPro" id="IPR017891">
    <property type="entry name" value="Insulin_GF-bd_Cys-rich_CS"/>
</dbReference>
<feature type="domain" description="Guanylate cyclase" evidence="30">
    <location>
        <begin position="867"/>
        <end position="1009"/>
    </location>
</feature>
<dbReference type="InterPro" id="IPR032628">
    <property type="entry name" value="AC_N"/>
</dbReference>
<feature type="transmembrane region" description="Helical" evidence="29">
    <location>
        <begin position="667"/>
        <end position="690"/>
    </location>
</feature>
<keyword evidence="13" id="KW-0479">Metal-binding</keyword>
<dbReference type="CDD" id="cd00191">
    <property type="entry name" value="TY"/>
    <property type="match status" value="1"/>
</dbReference>
<comment type="cofactor">
    <cofactor evidence="3">
        <name>Mg(2+)</name>
        <dbReference type="ChEBI" id="CHEBI:18420"/>
    </cofactor>
</comment>
<dbReference type="GO" id="GO:0004016">
    <property type="term" value="F:adenylate cyclase activity"/>
    <property type="evidence" value="ECO:0007669"/>
    <property type="project" value="UniProtKB-EC"/>
</dbReference>
<evidence type="ECO:0000256" key="13">
    <source>
        <dbReference type="ARBA" id="ARBA00022723"/>
    </source>
</evidence>
<dbReference type="GO" id="GO:0006171">
    <property type="term" value="P:cAMP biosynthetic process"/>
    <property type="evidence" value="ECO:0007669"/>
    <property type="project" value="UniProtKB-KW"/>
</dbReference>
<evidence type="ECO:0000256" key="23">
    <source>
        <dbReference type="ARBA" id="ARBA00023183"/>
    </source>
</evidence>
<dbReference type="Gene3D" id="3.30.70.1230">
    <property type="entry name" value="Nucleotide cyclase"/>
    <property type="match status" value="2"/>
</dbReference>
<keyword evidence="20 29" id="KW-0472">Membrane</keyword>
<dbReference type="SMART" id="SM00211">
    <property type="entry name" value="TY"/>
    <property type="match status" value="1"/>
</dbReference>
<feature type="compositionally biased region" description="Low complexity" evidence="28">
    <location>
        <begin position="1102"/>
        <end position="1125"/>
    </location>
</feature>
<evidence type="ECO:0000256" key="26">
    <source>
        <dbReference type="PROSITE-ProRule" id="PRU00500"/>
    </source>
</evidence>
<dbReference type="FunFam" id="3.30.70.1230:FF:000001">
    <property type="entry name" value="Adenylate cyclase"/>
    <property type="match status" value="1"/>
</dbReference>
<evidence type="ECO:0000259" key="30">
    <source>
        <dbReference type="PROSITE" id="PS50125"/>
    </source>
</evidence>
<dbReference type="InterPro" id="IPR009030">
    <property type="entry name" value="Growth_fac_rcpt_cys_sf"/>
</dbReference>
<dbReference type="SMART" id="SM00044">
    <property type="entry name" value="CYCc"/>
    <property type="match status" value="2"/>
</dbReference>
<accession>A0AAV1NYP2</accession>
<feature type="transmembrane region" description="Helical" evidence="29">
    <location>
        <begin position="153"/>
        <end position="169"/>
    </location>
</feature>
<evidence type="ECO:0000256" key="9">
    <source>
        <dbReference type="ARBA" id="ARBA00022525"/>
    </source>
</evidence>
<dbReference type="GO" id="GO:0007189">
    <property type="term" value="P:adenylate cyclase-activating G protein-coupled receptor signaling pathway"/>
    <property type="evidence" value="ECO:0007669"/>
    <property type="project" value="TreeGrafter"/>
</dbReference>
<comment type="function">
    <text evidence="4">IGF-binding proteins prolong the half-life of the IGFs and have been shown to either inhibit or stimulate the growth promoting effects of the IGFs on cell culture. They alter the interaction of IGFs with their cell surface receptors.</text>
</comment>
<evidence type="ECO:0000256" key="4">
    <source>
        <dbReference type="ARBA" id="ARBA00003811"/>
    </source>
</evidence>
<dbReference type="InterPro" id="IPR000867">
    <property type="entry name" value="IGFBP-like"/>
</dbReference>
<keyword evidence="12 29" id="KW-0812">Transmembrane</keyword>
<dbReference type="Gene3D" id="4.10.40.20">
    <property type="match status" value="1"/>
</dbReference>
<gene>
    <name evidence="33" type="ORF">FSCOSCO3_A019140</name>
</gene>
<sequence length="1442" mass="160247">MNGRNMEEMPFERVKTRRRKGHCPAGAPLGAIACEDEFNSHELEALFQNYNLKLEQTATLKALAVLIVATSSLSLVELLSSPRLTLSKGSYPVHCVVFLSLFIVTNVKYLQVTQLQQIAKLALLFSFTFALLCCPFPLALGTSELVDAAAPEQGVWQLMLVTLVAYVLLPVRTLLAVLFGVMLAASHFIVIATSVTERRQKLWRPLVANAVLFTSVNLSGVFVRILTERTQRKVFLQARNCIEERLRLEDENEKQERLLMSLLPRNVAMEMKEDFLKPPERIFHKIYIQRHDNVSILFADIVGFTSLASQCTAQELVKLLNELFGKFDELATENHCRRIKILGDCYYCVSGLTQPKADHAHCCVEMGLDMIDTIASVVEATEVDLNMRVGLHTGRVLCGVLGLRKWQYDVWSNDVTLANVMEAGGLPGKVHITRTTLECLNGDYEVEPGFGHERHAFLQKHNIETFFIVPSHRRKIFPGLILSDIKPAKRMKFKTVCYLLVQLMHCRKMFKAEIPFSNVMTCEDDDKRRALRTAPEKLRSRTSFSTAAVQHSPGTRVNRYIGRLIEARQTESKTSDLNYVTLFYRNRDRERRYYQVYDDHFIGAVVLSLILTALFGLIYLLMIPQGMLVLLLLVLCVCFHVACVMYLHLTSVQCQPGCLTIQIRTVLFVFLVLLTYSVTQACVVGCVPWGRVGTNTSLSVEDVAADSLVVGPDNSTAVDRAGPNMGYALLSCVAGTLTIVPYLRVSSLPKIILLLLLSVTYTVVMETSGYRQAVGGGFLHTRGYDPVLAVMLFCGALTLHSRQLDLKLRLDYLWATQAEEERGDMEKVKLDNKRILFNLLPAHVAQHFLMSNPRNMDLYYQSYAQVGVLFASIANFNDFYIELDGNNMGVECLRLLNEIIADFDELMDKECYRDIEKIKTIGSTYMAAVGLVPTTGSKAKKSITSHLCTVSDFAIEMFDVLDAINYQSYNDFVLRVGINVGPVVAGVIGARRPQYDIWGNTVNVASRMDSTGVQGKIQVTEEVHRLITNYYDFVCRGQVSVKGKGQMLTYFLEGRRQGIRPSQTQQQQPGNAEHRRSAFTHGSVCTRLSPAPKVTTYATIRTPSPSMAKPTTSTSTTRGEQTTKTNKPVPDIFTGLTLKTLDNQEDFMEEYYDTLCIMSQPCRPIKLMSGPQVLSIQLTILAMGGLYLKHVVVAAVCSVLATGTLGSPVVGPGPIRCAPCTPEKLSQCPAVAPGCTEVLREPGCGCCLACALKAGELCGIYTAACGSGLRCTPRPGDPRPLHSLTRGQALCSENTEPKPTPEPQIQDQAESEAEMENHAIVSDPGSSLYLPGHSKPYDPRAAADAQESMKAKLIANRKKVVEQGPCHIELQRALDKIAKSQQKLGDKLTRFYLPNCDKHGLYEPKQCESSLDGQRGRCWCVNSWNGKKLLGLTDLPADAECP</sequence>
<evidence type="ECO:0000256" key="17">
    <source>
        <dbReference type="ARBA" id="ARBA00022842"/>
    </source>
</evidence>
<feature type="transmembrane region" description="Helical" evidence="29">
    <location>
        <begin position="58"/>
        <end position="79"/>
    </location>
</feature>
<evidence type="ECO:0000256" key="25">
    <source>
        <dbReference type="ARBA" id="ARBA00049694"/>
    </source>
</evidence>
<dbReference type="PRINTS" id="PR01977">
    <property type="entry name" value="IGFBPFAMILY1"/>
</dbReference>
<dbReference type="InterPro" id="IPR001054">
    <property type="entry name" value="A/G_cyclase"/>
</dbReference>
<dbReference type="Pfam" id="PF00219">
    <property type="entry name" value="IGFBP"/>
    <property type="match status" value="1"/>
</dbReference>
<dbReference type="FunFam" id="4.10.800.10:FF:000002">
    <property type="entry name" value="Insulin-like growth factor-binding protein 2"/>
    <property type="match status" value="1"/>
</dbReference>
<evidence type="ECO:0000256" key="16">
    <source>
        <dbReference type="ARBA" id="ARBA00022840"/>
    </source>
</evidence>